<feature type="binding site" description="axial binding residue" evidence="8">
    <location>
        <position position="409"/>
    </location>
    <ligand>
        <name>heme</name>
        <dbReference type="ChEBI" id="CHEBI:30413"/>
    </ligand>
    <ligandPart>
        <name>Fe</name>
        <dbReference type="ChEBI" id="CHEBI:18248"/>
    </ligandPart>
</feature>
<protein>
    <submittedName>
        <fullName evidence="9">Cytochrome P450 monooxygenase aflN</fullName>
    </submittedName>
</protein>
<dbReference type="InterPro" id="IPR036396">
    <property type="entry name" value="Cyt_P450_sf"/>
</dbReference>
<evidence type="ECO:0000256" key="6">
    <source>
        <dbReference type="ARBA" id="ARBA00023004"/>
    </source>
</evidence>
<evidence type="ECO:0000256" key="8">
    <source>
        <dbReference type="PIRSR" id="PIRSR602401-1"/>
    </source>
</evidence>
<dbReference type="GO" id="GO:0004497">
    <property type="term" value="F:monooxygenase activity"/>
    <property type="evidence" value="ECO:0007669"/>
    <property type="project" value="UniProtKB-KW"/>
</dbReference>
<dbReference type="GO" id="GO:0016705">
    <property type="term" value="F:oxidoreductase activity, acting on paired donors, with incorporation or reduction of molecular oxygen"/>
    <property type="evidence" value="ECO:0007669"/>
    <property type="project" value="InterPro"/>
</dbReference>
<dbReference type="Pfam" id="PF00067">
    <property type="entry name" value="p450"/>
    <property type="match status" value="1"/>
</dbReference>
<proteinExistence type="predicted"/>
<dbReference type="GO" id="GO:0005506">
    <property type="term" value="F:iron ion binding"/>
    <property type="evidence" value="ECO:0007669"/>
    <property type="project" value="InterPro"/>
</dbReference>
<dbReference type="PRINTS" id="PR00463">
    <property type="entry name" value="EP450I"/>
</dbReference>
<dbReference type="PANTHER" id="PTHR24305">
    <property type="entry name" value="CYTOCHROME P450"/>
    <property type="match status" value="1"/>
</dbReference>
<dbReference type="PRINTS" id="PR00385">
    <property type="entry name" value="P450"/>
</dbReference>
<reference evidence="9 10" key="1">
    <citation type="submission" date="2023-01" db="EMBL/GenBank/DDBJ databases">
        <title>Analysis of 21 Apiospora genomes using comparative genomics revels a genus with tremendous synthesis potential of carbohydrate active enzymes and secondary metabolites.</title>
        <authorList>
            <person name="Sorensen T."/>
        </authorList>
    </citation>
    <scope>NUCLEOTIDE SEQUENCE [LARGE SCALE GENOMIC DNA]</scope>
    <source>
        <strain evidence="9 10">CBS 117206</strain>
    </source>
</reference>
<accession>A0AAW0R4Z5</accession>
<dbReference type="Gene3D" id="1.10.630.10">
    <property type="entry name" value="Cytochrome P450"/>
    <property type="match status" value="1"/>
</dbReference>
<keyword evidence="10" id="KW-1185">Reference proteome</keyword>
<dbReference type="InterPro" id="IPR001128">
    <property type="entry name" value="Cyt_P450"/>
</dbReference>
<evidence type="ECO:0000256" key="5">
    <source>
        <dbReference type="ARBA" id="ARBA00023002"/>
    </source>
</evidence>
<dbReference type="SUPFAM" id="SSF48264">
    <property type="entry name" value="Cytochrome P450"/>
    <property type="match status" value="1"/>
</dbReference>
<keyword evidence="6 8" id="KW-0408">Iron</keyword>
<comment type="cofactor">
    <cofactor evidence="1 8">
        <name>heme</name>
        <dbReference type="ChEBI" id="CHEBI:30413"/>
    </cofactor>
</comment>
<evidence type="ECO:0000256" key="1">
    <source>
        <dbReference type="ARBA" id="ARBA00001971"/>
    </source>
</evidence>
<evidence type="ECO:0000313" key="9">
    <source>
        <dbReference type="EMBL" id="KAK8123985.1"/>
    </source>
</evidence>
<dbReference type="InterPro" id="IPR050121">
    <property type="entry name" value="Cytochrome_P450_monoxygenase"/>
</dbReference>
<evidence type="ECO:0000256" key="4">
    <source>
        <dbReference type="ARBA" id="ARBA00022723"/>
    </source>
</evidence>
<evidence type="ECO:0000256" key="3">
    <source>
        <dbReference type="ARBA" id="ARBA00022617"/>
    </source>
</evidence>
<dbReference type="EMBL" id="JAQQWP010000003">
    <property type="protein sequence ID" value="KAK8123985.1"/>
    <property type="molecule type" value="Genomic_DNA"/>
</dbReference>
<comment type="caution">
    <text evidence="9">The sequence shown here is derived from an EMBL/GenBank/DDBJ whole genome shotgun (WGS) entry which is preliminary data.</text>
</comment>
<name>A0AAW0R4Z5_9PEZI</name>
<comment type="pathway">
    <text evidence="2">Secondary metabolite biosynthesis.</text>
</comment>
<keyword evidence="3 8" id="KW-0349">Heme</keyword>
<evidence type="ECO:0000256" key="7">
    <source>
        <dbReference type="ARBA" id="ARBA00023033"/>
    </source>
</evidence>
<sequence length="486" mass="55156">MRALRQGWPSDSHTTYANVKIVREWKKHFPEASECPPVIYLDLWPIMPEPFAMIVDPALASQLTQETPQPRHPIFKWAQVPITGGLDLLSADPVNHKLWRSRLIPGFSPRNLATHVPAMIEEVQTFADIVKSKAGKGGDWGDMFTFYDKTVALTFDVITNTPGPMLLALRALISYAKFNSLPNRLERLTPKYKRVIGHNSKIMADVLLPQIVTRLAASDAPRSQKTIIDMAIQEVKNSGQSPSSDFIDIVASNIKMFLFAGHDTTAQTLSWVYWELQRHPEVLAKMRAEHDEKLGTDPRLAKEVLSENHHRLSDLRYTAAVIRETLRLRTPAGTLRQTSPDFRLVDKHGVVYPTRNTVTQTIPTVIHVRPEFWPRPTEFVPERFLVPDDHPLHPAKNAYRPFELGSTRCIGEEMAMMEMKLALVFTLRELDFDFNYALWDKVIGRAVPPGEGLVYGQRAYRAGQGIGHIKDNLPARVRWRAVDNAD</sequence>
<dbReference type="InterPro" id="IPR002401">
    <property type="entry name" value="Cyt_P450_E_grp-I"/>
</dbReference>
<evidence type="ECO:0000313" key="10">
    <source>
        <dbReference type="Proteomes" id="UP001392437"/>
    </source>
</evidence>
<dbReference type="AlphaFoldDB" id="A0AAW0R4Z5"/>
<keyword evidence="7 9" id="KW-0503">Monooxygenase</keyword>
<evidence type="ECO:0000256" key="2">
    <source>
        <dbReference type="ARBA" id="ARBA00005179"/>
    </source>
</evidence>
<keyword evidence="4 8" id="KW-0479">Metal-binding</keyword>
<dbReference type="PANTHER" id="PTHR24305:SF107">
    <property type="entry name" value="P450, PUTATIVE (EUROFUNG)-RELATED"/>
    <property type="match status" value="1"/>
</dbReference>
<dbReference type="GO" id="GO:0020037">
    <property type="term" value="F:heme binding"/>
    <property type="evidence" value="ECO:0007669"/>
    <property type="project" value="InterPro"/>
</dbReference>
<organism evidence="9 10">
    <name type="scientific">Apiospora kogelbergensis</name>
    <dbReference type="NCBI Taxonomy" id="1337665"/>
    <lineage>
        <taxon>Eukaryota</taxon>
        <taxon>Fungi</taxon>
        <taxon>Dikarya</taxon>
        <taxon>Ascomycota</taxon>
        <taxon>Pezizomycotina</taxon>
        <taxon>Sordariomycetes</taxon>
        <taxon>Xylariomycetidae</taxon>
        <taxon>Amphisphaeriales</taxon>
        <taxon>Apiosporaceae</taxon>
        <taxon>Apiospora</taxon>
    </lineage>
</organism>
<dbReference type="Proteomes" id="UP001392437">
    <property type="component" value="Unassembled WGS sequence"/>
</dbReference>
<gene>
    <name evidence="9" type="ORF">PG999_003903</name>
</gene>
<keyword evidence="5" id="KW-0560">Oxidoreductase</keyword>